<accession>A0ABX7BCW6</accession>
<dbReference type="Pfam" id="PF03480">
    <property type="entry name" value="DctP"/>
    <property type="match status" value="1"/>
</dbReference>
<dbReference type="InterPro" id="IPR018389">
    <property type="entry name" value="DctP_fam"/>
</dbReference>
<evidence type="ECO:0000256" key="1">
    <source>
        <dbReference type="ARBA" id="ARBA00022729"/>
    </source>
</evidence>
<dbReference type="EMBL" id="CP067420">
    <property type="protein sequence ID" value="QQP92260.1"/>
    <property type="molecule type" value="Genomic_DNA"/>
</dbReference>
<dbReference type="CDD" id="cd13602">
    <property type="entry name" value="PBP2_TRAP_BpDctp6_7"/>
    <property type="match status" value="1"/>
</dbReference>
<keyword evidence="1 2" id="KW-0732">Signal</keyword>
<evidence type="ECO:0000313" key="3">
    <source>
        <dbReference type="EMBL" id="QQP92260.1"/>
    </source>
</evidence>
<dbReference type="Gene3D" id="3.40.190.170">
    <property type="entry name" value="Bacterial extracellular solute-binding protein, family 7"/>
    <property type="match status" value="1"/>
</dbReference>
<keyword evidence="4" id="KW-1185">Reference proteome</keyword>
<feature type="chain" id="PRO_5047545671" evidence="2">
    <location>
        <begin position="27"/>
        <end position="326"/>
    </location>
</feature>
<sequence>MTAAVAAASLAASFMVSGAMSTAAWAQTRWDLPTAYPDSNFHTQTLRWFADEVRRATDGQLDITLHSNASLFKMPEIKRAVQTGQVPAGEILLSAYGNEDPLFEADAIPFLAAGYPAARKLYEVQKPLLEKRLADQGIRLLYSVAWPGQGIYTKREIAKVDDFRGIKFRAYNAATARLAELLGAAPTTVQQAEVPQAFATGVVDAMITSGATGVDTKAWEFSKFYYDTSAMHPRNIVMIGERAWRRLPEEVRTSVLEIAAKAEERGWAESERIAEETKKTMGQNGLTIVTPSEALMGDVRAVGRTMIDEWVKKAGADGQKIADALK</sequence>
<dbReference type="PANTHER" id="PTHR33376:SF4">
    <property type="entry name" value="SIALIC ACID-BINDING PERIPLASMIC PROTEIN SIAP"/>
    <property type="match status" value="1"/>
</dbReference>
<dbReference type="NCBIfam" id="NF037995">
    <property type="entry name" value="TRAP_S1"/>
    <property type="match status" value="1"/>
</dbReference>
<dbReference type="InterPro" id="IPR038404">
    <property type="entry name" value="TRAP_DctP_sf"/>
</dbReference>
<dbReference type="Proteomes" id="UP000595197">
    <property type="component" value="Chromosome"/>
</dbReference>
<dbReference type="PANTHER" id="PTHR33376">
    <property type="match status" value="1"/>
</dbReference>
<gene>
    <name evidence="3" type="ORF">IGS68_01645</name>
</gene>
<organism evidence="3 4">
    <name type="scientific">Skermanella cutis</name>
    <dbReference type="NCBI Taxonomy" id="2775420"/>
    <lineage>
        <taxon>Bacteria</taxon>
        <taxon>Pseudomonadati</taxon>
        <taxon>Pseudomonadota</taxon>
        <taxon>Alphaproteobacteria</taxon>
        <taxon>Rhodospirillales</taxon>
        <taxon>Azospirillaceae</taxon>
        <taxon>Skermanella</taxon>
    </lineage>
</organism>
<proteinExistence type="predicted"/>
<reference evidence="3" key="1">
    <citation type="submission" date="2021-02" db="EMBL/GenBank/DDBJ databases">
        <title>Skermanella TT6 skin isolate.</title>
        <authorList>
            <person name="Lee K."/>
            <person name="Ganzorig M."/>
        </authorList>
    </citation>
    <scope>NUCLEOTIDE SEQUENCE</scope>
    <source>
        <strain evidence="3">TT6</strain>
    </source>
</reference>
<name>A0ABX7BCW6_9PROT</name>
<protein>
    <submittedName>
        <fullName evidence="3">TRAP transporter substrate-binding protein</fullName>
    </submittedName>
</protein>
<evidence type="ECO:0000313" key="4">
    <source>
        <dbReference type="Proteomes" id="UP000595197"/>
    </source>
</evidence>
<feature type="signal peptide" evidence="2">
    <location>
        <begin position="1"/>
        <end position="26"/>
    </location>
</feature>
<evidence type="ECO:0000256" key="2">
    <source>
        <dbReference type="SAM" id="SignalP"/>
    </source>
</evidence>